<feature type="compositionally biased region" description="Gly residues" evidence="1">
    <location>
        <begin position="81"/>
        <end position="93"/>
    </location>
</feature>
<dbReference type="Proteomes" id="UP000246050">
    <property type="component" value="Unassembled WGS sequence"/>
</dbReference>
<feature type="domain" description="Transposase IS701-like DDE" evidence="2">
    <location>
        <begin position="21"/>
        <end position="108"/>
    </location>
</feature>
<proteinExistence type="predicted"/>
<evidence type="ECO:0000259" key="2">
    <source>
        <dbReference type="Pfam" id="PF13546"/>
    </source>
</evidence>
<dbReference type="EMBL" id="QGKS01000187">
    <property type="protein sequence ID" value="PWR15373.1"/>
    <property type="molecule type" value="Genomic_DNA"/>
</dbReference>
<accession>A0A317DRB1</accession>
<sequence>MHAEGLHAQSLRCRPRSYPSCRTENCQLGVFLAYAGRQGRTLVDRELYLPQGWCADDARWTEAAVPAEVQLATQRPRWRTGRGGPRPGLGGVQLGRRWQGAPPGVVADRRARA</sequence>
<name>A0A317DRB1_9ACTN</name>
<organism evidence="3 4">
    <name type="scientific">Micromonospora sicca</name>
    <dbReference type="NCBI Taxonomy" id="2202420"/>
    <lineage>
        <taxon>Bacteria</taxon>
        <taxon>Bacillati</taxon>
        <taxon>Actinomycetota</taxon>
        <taxon>Actinomycetes</taxon>
        <taxon>Micromonosporales</taxon>
        <taxon>Micromonosporaceae</taxon>
        <taxon>Micromonospora</taxon>
    </lineage>
</organism>
<dbReference type="Pfam" id="PF13546">
    <property type="entry name" value="DDE_5"/>
    <property type="match status" value="1"/>
</dbReference>
<gene>
    <name evidence="3" type="ORF">DKT69_11495</name>
</gene>
<evidence type="ECO:0000313" key="3">
    <source>
        <dbReference type="EMBL" id="PWR15373.1"/>
    </source>
</evidence>
<comment type="caution">
    <text evidence="3">The sequence shown here is derived from an EMBL/GenBank/DDBJ whole genome shotgun (WGS) entry which is preliminary data.</text>
</comment>
<protein>
    <recommendedName>
        <fullName evidence="2">Transposase IS701-like DDE domain-containing protein</fullName>
    </recommendedName>
</protein>
<evidence type="ECO:0000256" key="1">
    <source>
        <dbReference type="SAM" id="MobiDB-lite"/>
    </source>
</evidence>
<dbReference type="InterPro" id="IPR038721">
    <property type="entry name" value="IS701-like_DDE_dom"/>
</dbReference>
<feature type="region of interest" description="Disordered" evidence="1">
    <location>
        <begin position="74"/>
        <end position="113"/>
    </location>
</feature>
<evidence type="ECO:0000313" key="4">
    <source>
        <dbReference type="Proteomes" id="UP000246050"/>
    </source>
</evidence>
<reference evidence="3 4" key="1">
    <citation type="submission" date="2018-05" db="EMBL/GenBank/DDBJ databases">
        <title>Micromonosporas from Atacama Desert.</title>
        <authorList>
            <person name="Carro L."/>
            <person name="Golinska P."/>
            <person name="Klenk H.-P."/>
            <person name="Goodfellow M."/>
        </authorList>
    </citation>
    <scope>NUCLEOTIDE SEQUENCE [LARGE SCALE GENOMIC DNA]</scope>
    <source>
        <strain evidence="3 4">4G51</strain>
    </source>
</reference>
<dbReference type="AlphaFoldDB" id="A0A317DRB1"/>